<dbReference type="EMBL" id="JAMDMX010000112">
    <property type="protein sequence ID" value="MCY9696795.1"/>
    <property type="molecule type" value="Genomic_DNA"/>
</dbReference>
<dbReference type="RefSeq" id="WP_268617799.1">
    <property type="nucleotide sequence ID" value="NZ_JAMDMX010000112.1"/>
</dbReference>
<proteinExistence type="predicted"/>
<dbReference type="InterPro" id="IPR029044">
    <property type="entry name" value="Nucleotide-diphossugar_trans"/>
</dbReference>
<dbReference type="InterPro" id="IPR001173">
    <property type="entry name" value="Glyco_trans_2-like"/>
</dbReference>
<dbReference type="PANTHER" id="PTHR43630">
    <property type="entry name" value="POLY-BETA-1,6-N-ACETYL-D-GLUCOSAMINE SYNTHASE"/>
    <property type="match status" value="1"/>
</dbReference>
<accession>A0ABT4GKR7</accession>
<sequence>MSHYSDAVGENRISVVIIAQDDETRIASAIASCKPFADEIVVIDGGSKDGTVRVAEQLGCKVYVNAWPGYAKQRIYGSDQATFDWIFVIDTDEVVSEPLAASIQKLKSDLSNPSKAYAVLRIGDFLGRWMGKGEKLVRLYNRTEIQYRESLVHETPDVASENIVYVPGVLWHYGFRSIHDHIQRFNKYTDLEAEGAVAAGKRFSLLRMIVRPPLRFVQKYIVHGLYKKGIPGLAVSLFWGIYEFLVCMKQYELGLARKRVKKSQEEPIKEGKAYATLQ</sequence>
<organism evidence="2 3">
    <name type="scientific">Paenibacillus alginolyticus</name>
    <dbReference type="NCBI Taxonomy" id="59839"/>
    <lineage>
        <taxon>Bacteria</taxon>
        <taxon>Bacillati</taxon>
        <taxon>Bacillota</taxon>
        <taxon>Bacilli</taxon>
        <taxon>Bacillales</taxon>
        <taxon>Paenibacillaceae</taxon>
        <taxon>Paenibacillus</taxon>
    </lineage>
</organism>
<evidence type="ECO:0000313" key="3">
    <source>
        <dbReference type="Proteomes" id="UP001527099"/>
    </source>
</evidence>
<evidence type="ECO:0000313" key="2">
    <source>
        <dbReference type="EMBL" id="MCY9696795.1"/>
    </source>
</evidence>
<keyword evidence="3" id="KW-1185">Reference proteome</keyword>
<dbReference type="Gene3D" id="3.90.550.10">
    <property type="entry name" value="Spore Coat Polysaccharide Biosynthesis Protein SpsA, Chain A"/>
    <property type="match status" value="1"/>
</dbReference>
<reference evidence="2 3" key="1">
    <citation type="submission" date="2022-05" db="EMBL/GenBank/DDBJ databases">
        <title>Genome Sequencing of Bee-Associated Microbes.</title>
        <authorList>
            <person name="Dunlap C."/>
        </authorList>
    </citation>
    <scope>NUCLEOTIDE SEQUENCE [LARGE SCALE GENOMIC DNA]</scope>
    <source>
        <strain evidence="2 3">NRRL B-14421</strain>
    </source>
</reference>
<dbReference type="Proteomes" id="UP001527099">
    <property type="component" value="Unassembled WGS sequence"/>
</dbReference>
<dbReference type="Pfam" id="PF00535">
    <property type="entry name" value="Glycos_transf_2"/>
    <property type="match status" value="1"/>
</dbReference>
<protein>
    <submittedName>
        <fullName evidence="2">Glycosyltransferase family 2 protein</fullName>
    </submittedName>
</protein>
<dbReference type="PANTHER" id="PTHR43630:SF2">
    <property type="entry name" value="GLYCOSYLTRANSFERASE"/>
    <property type="match status" value="1"/>
</dbReference>
<evidence type="ECO:0000259" key="1">
    <source>
        <dbReference type="Pfam" id="PF00535"/>
    </source>
</evidence>
<dbReference type="CDD" id="cd02511">
    <property type="entry name" value="Beta4Glucosyltransferase"/>
    <property type="match status" value="1"/>
</dbReference>
<name>A0ABT4GKR7_9BACL</name>
<feature type="domain" description="Glycosyltransferase 2-like" evidence="1">
    <location>
        <begin position="14"/>
        <end position="98"/>
    </location>
</feature>
<gene>
    <name evidence="2" type="ORF">M5X19_28415</name>
</gene>
<comment type="caution">
    <text evidence="2">The sequence shown here is derived from an EMBL/GenBank/DDBJ whole genome shotgun (WGS) entry which is preliminary data.</text>
</comment>
<dbReference type="SUPFAM" id="SSF53448">
    <property type="entry name" value="Nucleotide-diphospho-sugar transferases"/>
    <property type="match status" value="1"/>
</dbReference>